<reference evidence="6" key="1">
    <citation type="submission" date="2016-06" db="UniProtKB">
        <authorList>
            <consortium name="WormBaseParasite"/>
        </authorList>
    </citation>
    <scope>IDENTIFICATION</scope>
</reference>
<evidence type="ECO:0000313" key="4">
    <source>
        <dbReference type="EMBL" id="VDM28814.1"/>
    </source>
</evidence>
<dbReference type="InterPro" id="IPR013087">
    <property type="entry name" value="Znf_C2H2_type"/>
</dbReference>
<keyword evidence="5" id="KW-1185">Reference proteome</keyword>
<evidence type="ECO:0000313" key="5">
    <source>
        <dbReference type="Proteomes" id="UP000050794"/>
    </source>
</evidence>
<dbReference type="AlphaFoldDB" id="A0A183U3M7"/>
<reference evidence="4 5" key="2">
    <citation type="submission" date="2018-11" db="EMBL/GenBank/DDBJ databases">
        <authorList>
            <consortium name="Pathogen Informatics"/>
        </authorList>
    </citation>
    <scope>NUCLEOTIDE SEQUENCE [LARGE SCALE GENOMIC DNA]</scope>
</reference>
<proteinExistence type="predicted"/>
<dbReference type="SUPFAM" id="SSF57667">
    <property type="entry name" value="beta-beta-alpha zinc fingers"/>
    <property type="match status" value="1"/>
</dbReference>
<evidence type="ECO:0000256" key="2">
    <source>
        <dbReference type="SAM" id="MobiDB-lite"/>
    </source>
</evidence>
<dbReference type="PROSITE" id="PS50157">
    <property type="entry name" value="ZINC_FINGER_C2H2_2"/>
    <property type="match status" value="2"/>
</dbReference>
<dbReference type="Gene3D" id="3.30.160.60">
    <property type="entry name" value="Classic Zinc Finger"/>
    <property type="match status" value="1"/>
</dbReference>
<gene>
    <name evidence="4" type="ORF">TCNE_LOCUS3097</name>
</gene>
<dbReference type="InterPro" id="IPR036236">
    <property type="entry name" value="Znf_C2H2_sf"/>
</dbReference>
<feature type="region of interest" description="Disordered" evidence="2">
    <location>
        <begin position="29"/>
        <end position="67"/>
    </location>
</feature>
<accession>A0A183U3M7</accession>
<organism evidence="5 6">
    <name type="scientific">Toxocara canis</name>
    <name type="common">Canine roundworm</name>
    <dbReference type="NCBI Taxonomy" id="6265"/>
    <lineage>
        <taxon>Eukaryota</taxon>
        <taxon>Metazoa</taxon>
        <taxon>Ecdysozoa</taxon>
        <taxon>Nematoda</taxon>
        <taxon>Chromadorea</taxon>
        <taxon>Rhabditida</taxon>
        <taxon>Spirurina</taxon>
        <taxon>Ascaridomorpha</taxon>
        <taxon>Ascaridoidea</taxon>
        <taxon>Toxocaridae</taxon>
        <taxon>Toxocara</taxon>
    </lineage>
</organism>
<feature type="compositionally biased region" description="Basic and acidic residues" evidence="2">
    <location>
        <begin position="37"/>
        <end position="58"/>
    </location>
</feature>
<dbReference type="Pfam" id="PF00096">
    <property type="entry name" value="zf-C2H2"/>
    <property type="match status" value="1"/>
</dbReference>
<name>A0A183U3M7_TOXCA</name>
<dbReference type="EMBL" id="UYWY01003671">
    <property type="protein sequence ID" value="VDM28814.1"/>
    <property type="molecule type" value="Genomic_DNA"/>
</dbReference>
<dbReference type="GO" id="GO:0008270">
    <property type="term" value="F:zinc ion binding"/>
    <property type="evidence" value="ECO:0007669"/>
    <property type="project" value="UniProtKB-KW"/>
</dbReference>
<evidence type="ECO:0000256" key="1">
    <source>
        <dbReference type="PROSITE-ProRule" id="PRU00042"/>
    </source>
</evidence>
<dbReference type="WBParaSite" id="TCNE_0000309701-mRNA-1">
    <property type="protein sequence ID" value="TCNE_0000309701-mRNA-1"/>
    <property type="gene ID" value="TCNE_0000309701"/>
</dbReference>
<feature type="domain" description="C2H2-type" evidence="3">
    <location>
        <begin position="77"/>
        <end position="106"/>
    </location>
</feature>
<keyword evidence="1" id="KW-0863">Zinc-finger</keyword>
<evidence type="ECO:0000313" key="6">
    <source>
        <dbReference type="WBParaSite" id="TCNE_0000309701-mRNA-1"/>
    </source>
</evidence>
<evidence type="ECO:0000259" key="3">
    <source>
        <dbReference type="PROSITE" id="PS50157"/>
    </source>
</evidence>
<keyword evidence="1" id="KW-0862">Zinc</keyword>
<dbReference type="Proteomes" id="UP000050794">
    <property type="component" value="Unassembled WGS sequence"/>
</dbReference>
<dbReference type="PROSITE" id="PS00028">
    <property type="entry name" value="ZINC_FINGER_C2H2_1"/>
    <property type="match status" value="2"/>
</dbReference>
<keyword evidence="1" id="KW-0479">Metal-binding</keyword>
<feature type="domain" description="C2H2-type" evidence="3">
    <location>
        <begin position="107"/>
        <end position="130"/>
    </location>
</feature>
<sequence length="176" mass="20498">MSTCSRVPDCVSEDSFDCERGAEDFSDEDYISQRASNEPETKQYVRDDGIRQVRDEKGHNRRVHERSYRQPERQRRYRCTERGCERTFSLPAKLREHQAVHRGKAVISCDNCEKYFKSRACYAVHLRRYHQLSIRDVNCSPSFISVLEAEAGKRFDCSNEYSNCDKTSNGENCSSS</sequence>
<protein>
    <submittedName>
        <fullName evidence="6">C2H2-type domain-containing protein</fullName>
    </submittedName>
</protein>
<dbReference type="SMART" id="SM00355">
    <property type="entry name" value="ZnF_C2H2"/>
    <property type="match status" value="2"/>
</dbReference>